<evidence type="ECO:0000256" key="4">
    <source>
        <dbReference type="ARBA" id="ARBA00022475"/>
    </source>
</evidence>
<keyword evidence="5 8" id="KW-0812">Transmembrane</keyword>
<dbReference type="GO" id="GO:0140359">
    <property type="term" value="F:ABC-type transporter activity"/>
    <property type="evidence" value="ECO:0007669"/>
    <property type="project" value="InterPro"/>
</dbReference>
<dbReference type="InterPro" id="IPR013525">
    <property type="entry name" value="ABC2_TM"/>
</dbReference>
<dbReference type="Gene3D" id="3.40.1710.10">
    <property type="entry name" value="abc type-2 transporter like domain"/>
    <property type="match status" value="1"/>
</dbReference>
<feature type="transmembrane region" description="Helical" evidence="8">
    <location>
        <begin position="240"/>
        <end position="263"/>
    </location>
</feature>
<dbReference type="PANTHER" id="PTHR30294">
    <property type="entry name" value="MEMBRANE COMPONENT OF ABC TRANSPORTER YHHJ-RELATED"/>
    <property type="match status" value="1"/>
</dbReference>
<feature type="transmembrane region" description="Helical" evidence="8">
    <location>
        <begin position="330"/>
        <end position="350"/>
    </location>
</feature>
<evidence type="ECO:0000259" key="9">
    <source>
        <dbReference type="PROSITE" id="PS51012"/>
    </source>
</evidence>
<keyword evidence="3" id="KW-0813">Transport</keyword>
<evidence type="ECO:0000313" key="11">
    <source>
        <dbReference type="Proteomes" id="UP000255269"/>
    </source>
</evidence>
<dbReference type="Pfam" id="PF12698">
    <property type="entry name" value="ABC2_membrane_3"/>
    <property type="match status" value="1"/>
</dbReference>
<dbReference type="Proteomes" id="UP000255269">
    <property type="component" value="Unassembled WGS sequence"/>
</dbReference>
<dbReference type="EMBL" id="UGJF01000001">
    <property type="protein sequence ID" value="STQ88778.1"/>
    <property type="molecule type" value="Genomic_DNA"/>
</dbReference>
<evidence type="ECO:0000256" key="1">
    <source>
        <dbReference type="ARBA" id="ARBA00004651"/>
    </source>
</evidence>
<proteinExistence type="inferred from homology"/>
<dbReference type="PROSITE" id="PS51012">
    <property type="entry name" value="ABC_TM2"/>
    <property type="match status" value="1"/>
</dbReference>
<evidence type="ECO:0000256" key="8">
    <source>
        <dbReference type="SAM" id="Phobius"/>
    </source>
</evidence>
<gene>
    <name evidence="10" type="primary">ybhR</name>
    <name evidence="10" type="ORF">NCTC13156_01632</name>
</gene>
<evidence type="ECO:0000313" key="10">
    <source>
        <dbReference type="EMBL" id="STQ88778.1"/>
    </source>
</evidence>
<name>A0A377Q0M3_9HELI</name>
<dbReference type="InterPro" id="IPR051449">
    <property type="entry name" value="ABC-2_transporter_component"/>
</dbReference>
<keyword evidence="7 8" id="KW-0472">Membrane</keyword>
<evidence type="ECO:0000256" key="2">
    <source>
        <dbReference type="ARBA" id="ARBA00007783"/>
    </source>
</evidence>
<dbReference type="GO" id="GO:0005886">
    <property type="term" value="C:plasma membrane"/>
    <property type="evidence" value="ECO:0007669"/>
    <property type="project" value="UniProtKB-SubCell"/>
</dbReference>
<dbReference type="InterPro" id="IPR047817">
    <property type="entry name" value="ABC2_TM_bact-type"/>
</dbReference>
<evidence type="ECO:0000256" key="3">
    <source>
        <dbReference type="ARBA" id="ARBA00022448"/>
    </source>
</evidence>
<feature type="transmembrane region" description="Helical" evidence="8">
    <location>
        <begin position="275"/>
        <end position="294"/>
    </location>
</feature>
<keyword evidence="4" id="KW-1003">Cell membrane</keyword>
<feature type="domain" description="ABC transmembrane type-2" evidence="9">
    <location>
        <begin position="129"/>
        <end position="355"/>
    </location>
</feature>
<dbReference type="PANTHER" id="PTHR30294:SF29">
    <property type="entry name" value="MULTIDRUG ABC TRANSPORTER PERMEASE YBHS-RELATED"/>
    <property type="match status" value="1"/>
</dbReference>
<dbReference type="AlphaFoldDB" id="A0A377Q0M3"/>
<feature type="transmembrane region" description="Helical" evidence="8">
    <location>
        <begin position="213"/>
        <end position="234"/>
    </location>
</feature>
<evidence type="ECO:0000256" key="7">
    <source>
        <dbReference type="ARBA" id="ARBA00023136"/>
    </source>
</evidence>
<comment type="similarity">
    <text evidence="2">Belongs to the ABC-2 integral membrane protein family.</text>
</comment>
<reference evidence="10 11" key="1">
    <citation type="submission" date="2018-06" db="EMBL/GenBank/DDBJ databases">
        <authorList>
            <consortium name="Pathogen Informatics"/>
            <person name="Doyle S."/>
        </authorList>
    </citation>
    <scope>NUCLEOTIDE SEQUENCE [LARGE SCALE GENOMIC DNA]</scope>
    <source>
        <strain evidence="10 11">NCTC13156</strain>
    </source>
</reference>
<evidence type="ECO:0000256" key="5">
    <source>
        <dbReference type="ARBA" id="ARBA00022692"/>
    </source>
</evidence>
<feature type="transmembrane region" description="Helical" evidence="8">
    <location>
        <begin position="163"/>
        <end position="186"/>
    </location>
</feature>
<keyword evidence="6 8" id="KW-1133">Transmembrane helix</keyword>
<organism evidence="10 11">
    <name type="scientific">Helicobacter pullorum</name>
    <dbReference type="NCBI Taxonomy" id="35818"/>
    <lineage>
        <taxon>Bacteria</taxon>
        <taxon>Pseudomonadati</taxon>
        <taxon>Campylobacterota</taxon>
        <taxon>Epsilonproteobacteria</taxon>
        <taxon>Campylobacterales</taxon>
        <taxon>Helicobacteraceae</taxon>
        <taxon>Helicobacter</taxon>
    </lineage>
</organism>
<accession>A0A377Q0M3</accession>
<protein>
    <submittedName>
        <fullName evidence="10">Multidrug ABC transporter permease</fullName>
    </submittedName>
</protein>
<evidence type="ECO:0000256" key="6">
    <source>
        <dbReference type="ARBA" id="ARBA00022989"/>
    </source>
</evidence>
<feature type="transmembrane region" description="Helical" evidence="8">
    <location>
        <begin position="21"/>
        <end position="37"/>
    </location>
</feature>
<dbReference type="RefSeq" id="WP_115057194.1">
    <property type="nucleotide sequence ID" value="NZ_UGJF01000001.1"/>
</dbReference>
<comment type="subcellular location">
    <subcellularLocation>
        <location evidence="1">Cell membrane</location>
        <topology evidence="1">Multi-pass membrane protein</topology>
    </subcellularLocation>
</comment>
<sequence>MLFLIQKEFKQIIRNKFLPRIIVLFPILVILIIPWVANMEIKNVNLAVLDFDSTPTSKKLIEEISATSYFNVVFNSKNTHDSRECLYLNQCDIILEFPNGFEKDLMTTQKAHIGIYANAINSTKGTLGSSYLTQIITQSTQSTNLLKVLSTYRFNPNLDYKRYMIPALMVMVLTMICGFLPALNIVSEKEKGNIEQINVTPISKTAFIVAKIIPYWIIGLVVLSLCFMLAFLIYDLSPKGSFALLYSFAVVYIVVVTGMGLVISNYSETMQQAMFVSYFFVLILILLSVLFTSIKSMPLWAEYLTYINPLRYFIESVRAIYLKSSGFEALWQNLAILFAFGVFLNLWAILSYKKIN</sequence>